<reference evidence="1" key="1">
    <citation type="thesis" date="2020" institute="ProQuest LLC" country="789 East Eisenhower Parkway, Ann Arbor, MI, USA">
        <title>Comparative Genomics and Chromosome Evolution.</title>
        <authorList>
            <person name="Mudd A.B."/>
        </authorList>
    </citation>
    <scope>NUCLEOTIDE SEQUENCE</scope>
    <source>
        <strain evidence="1">HN-11 Male</strain>
        <tissue evidence="1">Kidney and liver</tissue>
    </source>
</reference>
<gene>
    <name evidence="1" type="ORF">GDO78_002265</name>
</gene>
<dbReference type="Proteomes" id="UP000770717">
    <property type="component" value="Unassembled WGS sequence"/>
</dbReference>
<sequence length="98" mass="11044">MESSCIFAVGLNSRCRFLGPIHRVVPLYFLCCHKPSFQSVISGTLLLTYNKNVCACQQQSHCDLLLLSDNGGFVCLQNTLWALLVSRETIDQIEVQFF</sequence>
<dbReference type="AlphaFoldDB" id="A0A8J6K638"/>
<proteinExistence type="predicted"/>
<name>A0A8J6K638_ELECQ</name>
<organism evidence="1 2">
    <name type="scientific">Eleutherodactylus coqui</name>
    <name type="common">Puerto Rican coqui</name>
    <dbReference type="NCBI Taxonomy" id="57060"/>
    <lineage>
        <taxon>Eukaryota</taxon>
        <taxon>Metazoa</taxon>
        <taxon>Chordata</taxon>
        <taxon>Craniata</taxon>
        <taxon>Vertebrata</taxon>
        <taxon>Euteleostomi</taxon>
        <taxon>Amphibia</taxon>
        <taxon>Batrachia</taxon>
        <taxon>Anura</taxon>
        <taxon>Neobatrachia</taxon>
        <taxon>Hyloidea</taxon>
        <taxon>Eleutherodactylidae</taxon>
        <taxon>Eleutherodactylinae</taxon>
        <taxon>Eleutherodactylus</taxon>
        <taxon>Eleutherodactylus</taxon>
    </lineage>
</organism>
<comment type="caution">
    <text evidence="1">The sequence shown here is derived from an EMBL/GenBank/DDBJ whole genome shotgun (WGS) entry which is preliminary data.</text>
</comment>
<evidence type="ECO:0000313" key="1">
    <source>
        <dbReference type="EMBL" id="KAG9476779.1"/>
    </source>
</evidence>
<evidence type="ECO:0000313" key="2">
    <source>
        <dbReference type="Proteomes" id="UP000770717"/>
    </source>
</evidence>
<dbReference type="EMBL" id="WNTK01000010">
    <property type="protein sequence ID" value="KAG9476779.1"/>
    <property type="molecule type" value="Genomic_DNA"/>
</dbReference>
<protein>
    <submittedName>
        <fullName evidence="1">Uncharacterized protein</fullName>
    </submittedName>
</protein>
<keyword evidence="2" id="KW-1185">Reference proteome</keyword>
<accession>A0A8J6K638</accession>